<evidence type="ECO:0000256" key="2">
    <source>
        <dbReference type="ARBA" id="ARBA00023125"/>
    </source>
</evidence>
<evidence type="ECO:0000256" key="1">
    <source>
        <dbReference type="ARBA" id="ARBA00023015"/>
    </source>
</evidence>
<evidence type="ECO:0000259" key="4">
    <source>
        <dbReference type="PROSITE" id="PS01124"/>
    </source>
</evidence>
<dbReference type="GO" id="GO:0003700">
    <property type="term" value="F:DNA-binding transcription factor activity"/>
    <property type="evidence" value="ECO:0007669"/>
    <property type="project" value="InterPro"/>
</dbReference>
<dbReference type="PROSITE" id="PS01124">
    <property type="entry name" value="HTH_ARAC_FAMILY_2"/>
    <property type="match status" value="1"/>
</dbReference>
<dbReference type="SUPFAM" id="SSF52317">
    <property type="entry name" value="Class I glutamine amidotransferase-like"/>
    <property type="match status" value="1"/>
</dbReference>
<gene>
    <name evidence="5" type="ORF">FHR33_005834</name>
</gene>
<reference evidence="5 6" key="1">
    <citation type="submission" date="2020-08" db="EMBL/GenBank/DDBJ databases">
        <title>Sequencing the genomes of 1000 actinobacteria strains.</title>
        <authorList>
            <person name="Klenk H.-P."/>
        </authorList>
    </citation>
    <scope>NUCLEOTIDE SEQUENCE [LARGE SCALE GENOMIC DNA]</scope>
    <source>
        <strain evidence="5 6">DSM 44320</strain>
    </source>
</reference>
<dbReference type="Gene3D" id="1.10.10.60">
    <property type="entry name" value="Homeodomain-like"/>
    <property type="match status" value="1"/>
</dbReference>
<dbReference type="Gene3D" id="3.40.50.880">
    <property type="match status" value="1"/>
</dbReference>
<dbReference type="GeneID" id="95392141"/>
<dbReference type="SMART" id="SM00342">
    <property type="entry name" value="HTH_ARAC"/>
    <property type="match status" value="1"/>
</dbReference>
<dbReference type="GO" id="GO:0043565">
    <property type="term" value="F:sequence-specific DNA binding"/>
    <property type="evidence" value="ECO:0007669"/>
    <property type="project" value="InterPro"/>
</dbReference>
<dbReference type="SUPFAM" id="SSF46689">
    <property type="entry name" value="Homeodomain-like"/>
    <property type="match status" value="2"/>
</dbReference>
<dbReference type="InterPro" id="IPR018060">
    <property type="entry name" value="HTH_AraC"/>
</dbReference>
<dbReference type="InterPro" id="IPR002818">
    <property type="entry name" value="DJ-1/PfpI"/>
</dbReference>
<dbReference type="InterPro" id="IPR018062">
    <property type="entry name" value="HTH_AraC-typ_CS"/>
</dbReference>
<keyword evidence="1" id="KW-0805">Transcription regulation</keyword>
<proteinExistence type="predicted"/>
<dbReference type="PANTHER" id="PTHR43130:SF3">
    <property type="entry name" value="HTH-TYPE TRANSCRIPTIONAL REGULATOR RV1931C"/>
    <property type="match status" value="1"/>
</dbReference>
<evidence type="ECO:0000256" key="3">
    <source>
        <dbReference type="ARBA" id="ARBA00023163"/>
    </source>
</evidence>
<dbReference type="InterPro" id="IPR009057">
    <property type="entry name" value="Homeodomain-like_sf"/>
</dbReference>
<dbReference type="InterPro" id="IPR029062">
    <property type="entry name" value="Class_I_gatase-like"/>
</dbReference>
<dbReference type="InterPro" id="IPR052158">
    <property type="entry name" value="INH-QAR"/>
</dbReference>
<dbReference type="EMBL" id="JACIBV010000001">
    <property type="protein sequence ID" value="MBB3729974.1"/>
    <property type="molecule type" value="Genomic_DNA"/>
</dbReference>
<organism evidence="5 6">
    <name type="scientific">Nonomuraea dietziae</name>
    <dbReference type="NCBI Taxonomy" id="65515"/>
    <lineage>
        <taxon>Bacteria</taxon>
        <taxon>Bacillati</taxon>
        <taxon>Actinomycetota</taxon>
        <taxon>Actinomycetes</taxon>
        <taxon>Streptosporangiales</taxon>
        <taxon>Streptosporangiaceae</taxon>
        <taxon>Nonomuraea</taxon>
    </lineage>
</organism>
<dbReference type="Proteomes" id="UP000579945">
    <property type="component" value="Unassembled WGS sequence"/>
</dbReference>
<dbReference type="CDD" id="cd03137">
    <property type="entry name" value="GATase1_AraC_1"/>
    <property type="match status" value="1"/>
</dbReference>
<keyword evidence="3" id="KW-0804">Transcription</keyword>
<keyword evidence="2" id="KW-0238">DNA-binding</keyword>
<dbReference type="PANTHER" id="PTHR43130">
    <property type="entry name" value="ARAC-FAMILY TRANSCRIPTIONAL REGULATOR"/>
    <property type="match status" value="1"/>
</dbReference>
<protein>
    <submittedName>
        <fullName evidence="5">Transcriptional regulator GlxA family with amidase domain</fullName>
    </submittedName>
</protein>
<accession>A0A7W5V6E7</accession>
<evidence type="ECO:0000313" key="6">
    <source>
        <dbReference type="Proteomes" id="UP000579945"/>
    </source>
</evidence>
<dbReference type="Pfam" id="PF12833">
    <property type="entry name" value="HTH_18"/>
    <property type="match status" value="1"/>
</dbReference>
<dbReference type="RefSeq" id="WP_221241287.1">
    <property type="nucleotide sequence ID" value="NZ_BAAAXX010000142.1"/>
</dbReference>
<feature type="domain" description="HTH araC/xylS-type" evidence="4">
    <location>
        <begin position="210"/>
        <end position="308"/>
    </location>
</feature>
<name>A0A7W5V6E7_9ACTN</name>
<evidence type="ECO:0000313" key="5">
    <source>
        <dbReference type="EMBL" id="MBB3729974.1"/>
    </source>
</evidence>
<keyword evidence="6" id="KW-1185">Reference proteome</keyword>
<comment type="caution">
    <text evidence="5">The sequence shown here is derived from an EMBL/GenBank/DDBJ whole genome shotgun (WGS) entry which is preliminary data.</text>
</comment>
<dbReference type="AlphaFoldDB" id="A0A7W5V6E7"/>
<dbReference type="PROSITE" id="PS00041">
    <property type="entry name" value="HTH_ARAC_FAMILY_1"/>
    <property type="match status" value="1"/>
</dbReference>
<sequence length="312" mass="33903">MPKFRSVAAYAPQGVTALGLGIVNEIFNRSGFDFAVCAERPGTLRTDLGLPLSVEHGLDVLDRADLVLALPGMDFRADPPQAVLAAFRDAHARGALIAAHCVGTFLPAAAGLLDDLEATTHWRFATDLAARHPAVRVRPESLYIDQGRLITGAGAVAGIDLCLYLIRREHGAATANQIARDLVTTPYRSGGQLQYLPAPVADDGDDERLSEVIAWARANLDRRISVDDLAARALMSRRSFARRFKAATGATPHAWLLAQRLNLAEELLETTDLPVENIAHHVGYGSAAVFREQFALRRGVPPRDYRRAFKQG</sequence>
<dbReference type="Pfam" id="PF01965">
    <property type="entry name" value="DJ-1_PfpI"/>
    <property type="match status" value="1"/>
</dbReference>